<evidence type="ECO:0000256" key="5">
    <source>
        <dbReference type="ARBA" id="ARBA00022960"/>
    </source>
</evidence>
<keyword evidence="14" id="KW-1185">Reference proteome</keyword>
<protein>
    <recommendedName>
        <fullName evidence="9">UDP-N-acetylmuramate--L-alanyl-gamma-D-glutamyl-meso-2,6-diaminoheptandioate ligase</fullName>
        <ecNumber evidence="9">6.3.2.45</ecNumber>
    </recommendedName>
    <alternativeName>
        <fullName evidence="9">Murein peptide ligase</fullName>
    </alternativeName>
    <alternativeName>
        <fullName evidence="9">UDP-N-acetylmuramate:L-alanyl-gamma-D-glutamyl-meso-diaminopimelate ligase</fullName>
    </alternativeName>
</protein>
<keyword evidence="2 9" id="KW-0132">Cell division</keyword>
<accession>A0A143WQW3</accession>
<dbReference type="GO" id="GO:0009254">
    <property type="term" value="P:peptidoglycan turnover"/>
    <property type="evidence" value="ECO:0007669"/>
    <property type="project" value="UniProtKB-UniRule"/>
</dbReference>
<gene>
    <name evidence="9 13" type="primary">mpl</name>
    <name evidence="13" type="ORF">FVIR_GE00255</name>
</gene>
<organism evidence="13 14">
    <name type="scientific">Candidatus Gullanella endobia</name>
    <dbReference type="NCBI Taxonomy" id="1070130"/>
    <lineage>
        <taxon>Bacteria</taxon>
        <taxon>Pseudomonadati</taxon>
        <taxon>Pseudomonadota</taxon>
        <taxon>Gammaproteobacteria</taxon>
        <taxon>Enterobacterales</taxon>
        <taxon>Enterobacteriaceae</taxon>
        <taxon>Candidatus Gullanella</taxon>
    </lineage>
</organism>
<feature type="domain" description="Mur ligase C-terminal" evidence="11">
    <location>
        <begin position="313"/>
        <end position="441"/>
    </location>
</feature>
<dbReference type="HAMAP" id="MF_02020">
    <property type="entry name" value="Mpl"/>
    <property type="match status" value="1"/>
</dbReference>
<feature type="domain" description="Mur ligase N-terminal catalytic" evidence="10">
    <location>
        <begin position="2"/>
        <end position="100"/>
    </location>
</feature>
<dbReference type="PANTHER" id="PTHR43445:SF5">
    <property type="entry name" value="UDP-N-ACETYLMURAMATE--L-ALANYL-GAMMA-D-GLUTAMYL-MESO-2,6-DIAMINOHEPTANDIOATE LIGASE"/>
    <property type="match status" value="1"/>
</dbReference>
<evidence type="ECO:0000259" key="11">
    <source>
        <dbReference type="Pfam" id="PF02875"/>
    </source>
</evidence>
<dbReference type="Gene3D" id="3.40.50.720">
    <property type="entry name" value="NAD(P)-binding Rossmann-like Domain"/>
    <property type="match status" value="1"/>
</dbReference>
<dbReference type="GO" id="GO:0071555">
    <property type="term" value="P:cell wall organization"/>
    <property type="evidence" value="ECO:0007669"/>
    <property type="project" value="UniProtKB-KW"/>
</dbReference>
<evidence type="ECO:0000256" key="1">
    <source>
        <dbReference type="ARBA" id="ARBA00022598"/>
    </source>
</evidence>
<proteinExistence type="inferred from homology"/>
<dbReference type="EC" id="6.3.2.45" evidence="9"/>
<dbReference type="PANTHER" id="PTHR43445">
    <property type="entry name" value="UDP-N-ACETYLMURAMATE--L-ALANINE LIGASE-RELATED"/>
    <property type="match status" value="1"/>
</dbReference>
<evidence type="ECO:0000259" key="12">
    <source>
        <dbReference type="Pfam" id="PF08245"/>
    </source>
</evidence>
<dbReference type="InterPro" id="IPR004101">
    <property type="entry name" value="Mur_ligase_C"/>
</dbReference>
<dbReference type="GO" id="GO:0008360">
    <property type="term" value="P:regulation of cell shape"/>
    <property type="evidence" value="ECO:0007669"/>
    <property type="project" value="UniProtKB-KW"/>
</dbReference>
<dbReference type="PATRIC" id="fig|1070130.3.peg.407"/>
<dbReference type="Pfam" id="PF08245">
    <property type="entry name" value="Mur_ligase_M"/>
    <property type="match status" value="1"/>
</dbReference>
<dbReference type="Gene3D" id="3.90.190.20">
    <property type="entry name" value="Mur ligase, C-terminal domain"/>
    <property type="match status" value="1"/>
</dbReference>
<dbReference type="SUPFAM" id="SSF51984">
    <property type="entry name" value="MurCD N-terminal domain"/>
    <property type="match status" value="1"/>
</dbReference>
<comment type="cofactor">
    <cofactor evidence="9">
        <name>Mg(2+)</name>
        <dbReference type="ChEBI" id="CHEBI:18420"/>
    </cofactor>
</comment>
<keyword evidence="8 9" id="KW-0961">Cell wall biogenesis/degradation</keyword>
<dbReference type="KEGG" id="ged:FVIR_GE00255"/>
<dbReference type="Pfam" id="PF02875">
    <property type="entry name" value="Mur_ligase_C"/>
    <property type="match status" value="1"/>
</dbReference>
<dbReference type="GO" id="GO:0106418">
    <property type="term" value="F:UDP-N-acetylmuramate-L-alanyl-gamma-D-glutamyl-meso-2,6-diaminoheptanedioate ligase activity"/>
    <property type="evidence" value="ECO:0007669"/>
    <property type="project" value="UniProtKB-EC"/>
</dbReference>
<keyword evidence="9" id="KW-0460">Magnesium</keyword>
<keyword evidence="4 9" id="KW-0067">ATP-binding</keyword>
<dbReference type="SUPFAM" id="SSF53244">
    <property type="entry name" value="MurD-like peptide ligases, peptide-binding domain"/>
    <property type="match status" value="1"/>
</dbReference>
<dbReference type="Proteomes" id="UP000095665">
    <property type="component" value="Chromosome I"/>
</dbReference>
<evidence type="ECO:0000256" key="6">
    <source>
        <dbReference type="ARBA" id="ARBA00022984"/>
    </source>
</evidence>
<dbReference type="InterPro" id="IPR005757">
    <property type="entry name" value="Mpl"/>
</dbReference>
<dbReference type="InterPro" id="IPR050061">
    <property type="entry name" value="MurCDEF_pg_biosynth"/>
</dbReference>
<comment type="function">
    <text evidence="9">Reutilizes the intact tripeptide L-alanyl-gamma-D-glutamyl-meso-diaminopimelate by linking it to UDP-N-acetylmuramate.</text>
</comment>
<dbReference type="InterPro" id="IPR000713">
    <property type="entry name" value="Mur_ligase_N"/>
</dbReference>
<dbReference type="Gene3D" id="3.40.1190.10">
    <property type="entry name" value="Mur-like, catalytic domain"/>
    <property type="match status" value="1"/>
</dbReference>
<keyword evidence="7 9" id="KW-0131">Cell cycle</keyword>
<comment type="similarity">
    <text evidence="9">Belongs to the MurCDEF family. Mpl subfamily.</text>
</comment>
<sequence>MRIHILGICGTFMSGLAILSRSLGDEVTGSDYNTYPPMSTLLKEQGINLIQGYDPAQLDPEPDLVIIGNAMTRGNPCVEAILERGIPYISGPQWLHDYVLEKRWVIAVAGTHGKTTTTGIVTWILEEFGYKPGFIIGGVPGNFTVSARLGNKPFFVVEADEYDCAFFDKRSKFIHYCPRTLILNNLEFDHADIFDDLKAIQKQFHHLIRIVPGKGRIIFPNNDINLKKTLEMGCWSETECSAEGGVWWVNKITLDASCFEVFFHDELIGTVNWKLVGEHNMHNALMAIAAARHIGVNPSDACLVLDRFINARRRLELKGTVNSVTIYDDFAHHPTAILETLAALRSKVGNIVRIIAVLELRSNTMKMGLSKNELASSLRRADEVFLYQSYYNQSQYITWQVREVVEACIQPAHCSANIDTLVEMIVNSTQPGDHILVMSNGDFDNICSKLLHHLEK</sequence>
<dbReference type="AlphaFoldDB" id="A0A143WQW3"/>
<dbReference type="SUPFAM" id="SSF53623">
    <property type="entry name" value="MurD-like peptide ligases, catalytic domain"/>
    <property type="match status" value="1"/>
</dbReference>
<dbReference type="UniPathway" id="UPA00544"/>
<dbReference type="Pfam" id="PF01225">
    <property type="entry name" value="Mur_ligase"/>
    <property type="match status" value="1"/>
</dbReference>
<comment type="catalytic activity">
    <reaction evidence="9">
        <text>UDP-N-acetyl-alpha-D-muramate + L-alanyl-gamma-D-glutamyl-meso-2,6-diaminopimelate + ATP = UDP-N-acetyl-alpha-D-muramoyl-L-alanyl-gamma-D-glutamyl-meso-2,6-diaminopimelate + ADP + phosphate + H(+)</text>
        <dbReference type="Rhea" id="RHEA:29563"/>
        <dbReference type="ChEBI" id="CHEBI:15378"/>
        <dbReference type="ChEBI" id="CHEBI:30616"/>
        <dbReference type="ChEBI" id="CHEBI:43474"/>
        <dbReference type="ChEBI" id="CHEBI:61401"/>
        <dbReference type="ChEBI" id="CHEBI:70757"/>
        <dbReference type="ChEBI" id="CHEBI:83905"/>
        <dbReference type="ChEBI" id="CHEBI:456216"/>
        <dbReference type="EC" id="6.3.2.45"/>
    </reaction>
</comment>
<dbReference type="GO" id="GO:0005524">
    <property type="term" value="F:ATP binding"/>
    <property type="evidence" value="ECO:0007669"/>
    <property type="project" value="UniProtKB-UniRule"/>
</dbReference>
<keyword evidence="1 9" id="KW-0436">Ligase</keyword>
<evidence type="ECO:0000256" key="8">
    <source>
        <dbReference type="ARBA" id="ARBA00023316"/>
    </source>
</evidence>
<comment type="pathway">
    <text evidence="9">Cell wall biogenesis; peptidoglycan recycling.</text>
</comment>
<dbReference type="OrthoDB" id="9804126at2"/>
<dbReference type="GO" id="GO:0009252">
    <property type="term" value="P:peptidoglycan biosynthetic process"/>
    <property type="evidence" value="ECO:0007669"/>
    <property type="project" value="UniProtKB-UniRule"/>
</dbReference>
<dbReference type="InterPro" id="IPR013221">
    <property type="entry name" value="Mur_ligase_cen"/>
</dbReference>
<dbReference type="InterPro" id="IPR036565">
    <property type="entry name" value="Mur-like_cat_sf"/>
</dbReference>
<feature type="domain" description="Mur ligase central" evidence="12">
    <location>
        <begin position="108"/>
        <end position="291"/>
    </location>
</feature>
<keyword evidence="3 9" id="KW-0547">Nucleotide-binding</keyword>
<evidence type="ECO:0000256" key="3">
    <source>
        <dbReference type="ARBA" id="ARBA00022741"/>
    </source>
</evidence>
<dbReference type="FunFam" id="3.40.1190.10:FF:000003">
    <property type="entry name" value="UDP-N-acetylmuramate--L-alanyl-gamma-D-glutamyl-meso-2,6-diaminoheptandioate ligase"/>
    <property type="match status" value="1"/>
</dbReference>
<dbReference type="NCBIfam" id="TIGR01081">
    <property type="entry name" value="mpl"/>
    <property type="match status" value="1"/>
</dbReference>
<dbReference type="EMBL" id="LN999832">
    <property type="protein sequence ID" value="CUX96124.1"/>
    <property type="molecule type" value="Genomic_DNA"/>
</dbReference>
<evidence type="ECO:0000313" key="14">
    <source>
        <dbReference type="Proteomes" id="UP000095665"/>
    </source>
</evidence>
<evidence type="ECO:0000259" key="10">
    <source>
        <dbReference type="Pfam" id="PF01225"/>
    </source>
</evidence>
<feature type="binding site" evidence="9">
    <location>
        <begin position="110"/>
        <end position="116"/>
    </location>
    <ligand>
        <name>ATP</name>
        <dbReference type="ChEBI" id="CHEBI:30616"/>
    </ligand>
</feature>
<keyword evidence="5 9" id="KW-0133">Cell shape</keyword>
<reference evidence="14" key="1">
    <citation type="submission" date="2016-01" db="EMBL/GenBank/DDBJ databases">
        <authorList>
            <person name="Husnik F."/>
        </authorList>
    </citation>
    <scope>NUCLEOTIDE SEQUENCE [LARGE SCALE GENOMIC DNA]</scope>
</reference>
<evidence type="ECO:0000256" key="2">
    <source>
        <dbReference type="ARBA" id="ARBA00022618"/>
    </source>
</evidence>
<dbReference type="InterPro" id="IPR036615">
    <property type="entry name" value="Mur_ligase_C_dom_sf"/>
</dbReference>
<evidence type="ECO:0000313" key="13">
    <source>
        <dbReference type="EMBL" id="CUX96124.1"/>
    </source>
</evidence>
<keyword evidence="6 9" id="KW-0573">Peptidoglycan synthesis</keyword>
<evidence type="ECO:0000256" key="4">
    <source>
        <dbReference type="ARBA" id="ARBA00022840"/>
    </source>
</evidence>
<dbReference type="RefSeq" id="WP_067497930.1">
    <property type="nucleotide sequence ID" value="NZ_LN999832.1"/>
</dbReference>
<dbReference type="STRING" id="1070130.FVIR_GE00255"/>
<dbReference type="GO" id="GO:0051301">
    <property type="term" value="P:cell division"/>
    <property type="evidence" value="ECO:0007669"/>
    <property type="project" value="UniProtKB-KW"/>
</dbReference>
<evidence type="ECO:0000256" key="9">
    <source>
        <dbReference type="HAMAP-Rule" id="MF_02020"/>
    </source>
</evidence>
<name>A0A143WQW3_9ENTR</name>
<evidence type="ECO:0000256" key="7">
    <source>
        <dbReference type="ARBA" id="ARBA00023306"/>
    </source>
</evidence>